<sequence length="104" mass="11672">MEAGAGKGFECQKIMDGKANDAANALDKAIIPSCCLKARASDPENQRLWSRSLAQPIDMENIENFITKKINSEQQVELVKEQKRSKMPSFLMECLNKRTPSDQL</sequence>
<gene>
    <name evidence="1" type="ORF">RHGRI_008672</name>
</gene>
<name>A0AAV6L109_9ERIC</name>
<keyword evidence="2" id="KW-1185">Reference proteome</keyword>
<accession>A0AAV6L109</accession>
<organism evidence="1 2">
    <name type="scientific">Rhododendron griersonianum</name>
    <dbReference type="NCBI Taxonomy" id="479676"/>
    <lineage>
        <taxon>Eukaryota</taxon>
        <taxon>Viridiplantae</taxon>
        <taxon>Streptophyta</taxon>
        <taxon>Embryophyta</taxon>
        <taxon>Tracheophyta</taxon>
        <taxon>Spermatophyta</taxon>
        <taxon>Magnoliopsida</taxon>
        <taxon>eudicotyledons</taxon>
        <taxon>Gunneridae</taxon>
        <taxon>Pentapetalae</taxon>
        <taxon>asterids</taxon>
        <taxon>Ericales</taxon>
        <taxon>Ericaceae</taxon>
        <taxon>Ericoideae</taxon>
        <taxon>Rhodoreae</taxon>
        <taxon>Rhododendron</taxon>
    </lineage>
</organism>
<evidence type="ECO:0000313" key="1">
    <source>
        <dbReference type="EMBL" id="KAG5558793.1"/>
    </source>
</evidence>
<dbReference type="AlphaFoldDB" id="A0AAV6L109"/>
<dbReference type="EMBL" id="JACTNZ010000003">
    <property type="protein sequence ID" value="KAG5558793.1"/>
    <property type="molecule type" value="Genomic_DNA"/>
</dbReference>
<evidence type="ECO:0000313" key="2">
    <source>
        <dbReference type="Proteomes" id="UP000823749"/>
    </source>
</evidence>
<proteinExistence type="predicted"/>
<reference evidence="1" key="1">
    <citation type="submission" date="2020-08" db="EMBL/GenBank/DDBJ databases">
        <title>Plant Genome Project.</title>
        <authorList>
            <person name="Zhang R.-G."/>
        </authorList>
    </citation>
    <scope>NUCLEOTIDE SEQUENCE</scope>
    <source>
        <strain evidence="1">WSP0</strain>
        <tissue evidence="1">Leaf</tissue>
    </source>
</reference>
<comment type="caution">
    <text evidence="1">The sequence shown here is derived from an EMBL/GenBank/DDBJ whole genome shotgun (WGS) entry which is preliminary data.</text>
</comment>
<dbReference type="Proteomes" id="UP000823749">
    <property type="component" value="Chromosome 3"/>
</dbReference>
<protein>
    <submittedName>
        <fullName evidence="1">Uncharacterized protein</fullName>
    </submittedName>
</protein>